<evidence type="ECO:0000313" key="3">
    <source>
        <dbReference type="Proteomes" id="UP001497525"/>
    </source>
</evidence>
<organism evidence="2 3">
    <name type="scientific">Calicophoron daubneyi</name>
    <name type="common">Rumen fluke</name>
    <name type="synonym">Paramphistomum daubneyi</name>
    <dbReference type="NCBI Taxonomy" id="300641"/>
    <lineage>
        <taxon>Eukaryota</taxon>
        <taxon>Metazoa</taxon>
        <taxon>Spiralia</taxon>
        <taxon>Lophotrochozoa</taxon>
        <taxon>Platyhelminthes</taxon>
        <taxon>Trematoda</taxon>
        <taxon>Digenea</taxon>
        <taxon>Plagiorchiida</taxon>
        <taxon>Pronocephalata</taxon>
        <taxon>Paramphistomoidea</taxon>
        <taxon>Paramphistomidae</taxon>
        <taxon>Calicophoron</taxon>
    </lineage>
</organism>
<protein>
    <submittedName>
        <fullName evidence="2">Uncharacterized protein</fullName>
    </submittedName>
</protein>
<dbReference type="Proteomes" id="UP001497525">
    <property type="component" value="Unassembled WGS sequence"/>
</dbReference>
<dbReference type="AlphaFoldDB" id="A0AAV2SWU1"/>
<proteinExistence type="predicted"/>
<name>A0AAV2SWU1_CALDB</name>
<accession>A0AAV2SWU1</accession>
<evidence type="ECO:0000313" key="2">
    <source>
        <dbReference type="EMBL" id="CAL5129627.1"/>
    </source>
</evidence>
<feature type="region of interest" description="Disordered" evidence="1">
    <location>
        <begin position="118"/>
        <end position="137"/>
    </location>
</feature>
<sequence>MEQNLQNENCRTEVMNFMERTPAGSIQDRTKFCLARIISNELARQLSWQSTPNRQAFGTTCLWSAVLDTLAANSTERESSANSIRQTCVAWFQNARDRRGGRTRKRHTCPQMPLLELNDENVPGEVEARKEKRPKDV</sequence>
<evidence type="ECO:0000256" key="1">
    <source>
        <dbReference type="SAM" id="MobiDB-lite"/>
    </source>
</evidence>
<feature type="compositionally biased region" description="Basic and acidic residues" evidence="1">
    <location>
        <begin position="126"/>
        <end position="137"/>
    </location>
</feature>
<dbReference type="EMBL" id="CAXLJL010000002">
    <property type="protein sequence ID" value="CAL5129627.1"/>
    <property type="molecule type" value="Genomic_DNA"/>
</dbReference>
<comment type="caution">
    <text evidence="2">The sequence shown here is derived from an EMBL/GenBank/DDBJ whole genome shotgun (WGS) entry which is preliminary data.</text>
</comment>
<gene>
    <name evidence="2" type="ORF">CDAUBV1_LOCUS655</name>
</gene>
<reference evidence="2" key="1">
    <citation type="submission" date="2024-06" db="EMBL/GenBank/DDBJ databases">
        <authorList>
            <person name="Liu X."/>
            <person name="Lenzi L."/>
            <person name="Haldenby T S."/>
            <person name="Uol C."/>
        </authorList>
    </citation>
    <scope>NUCLEOTIDE SEQUENCE</scope>
</reference>